<accession>A0A0G0K3R2</accession>
<dbReference type="AlphaFoldDB" id="A0A0G0K3R2"/>
<comment type="similarity">
    <text evidence="1">Belongs to the GatC family.</text>
</comment>
<gene>
    <name evidence="1" type="primary">gatC</name>
    <name evidence="2" type="ORF">US52_C0030G0018</name>
</gene>
<evidence type="ECO:0000313" key="3">
    <source>
        <dbReference type="Proteomes" id="UP000034852"/>
    </source>
</evidence>
<dbReference type="SUPFAM" id="SSF141000">
    <property type="entry name" value="Glu-tRNAGln amidotransferase C subunit"/>
    <property type="match status" value="1"/>
</dbReference>
<comment type="catalytic activity">
    <reaction evidence="1">
        <text>L-aspartyl-tRNA(Asn) + L-glutamine + ATP + H2O = L-asparaginyl-tRNA(Asn) + L-glutamate + ADP + phosphate + 2 H(+)</text>
        <dbReference type="Rhea" id="RHEA:14513"/>
        <dbReference type="Rhea" id="RHEA-COMP:9674"/>
        <dbReference type="Rhea" id="RHEA-COMP:9677"/>
        <dbReference type="ChEBI" id="CHEBI:15377"/>
        <dbReference type="ChEBI" id="CHEBI:15378"/>
        <dbReference type="ChEBI" id="CHEBI:29985"/>
        <dbReference type="ChEBI" id="CHEBI:30616"/>
        <dbReference type="ChEBI" id="CHEBI:43474"/>
        <dbReference type="ChEBI" id="CHEBI:58359"/>
        <dbReference type="ChEBI" id="CHEBI:78515"/>
        <dbReference type="ChEBI" id="CHEBI:78516"/>
        <dbReference type="ChEBI" id="CHEBI:456216"/>
    </reaction>
</comment>
<dbReference type="EMBL" id="LBTH01000030">
    <property type="protein sequence ID" value="KKQ35266.1"/>
    <property type="molecule type" value="Genomic_DNA"/>
</dbReference>
<comment type="function">
    <text evidence="1">Allows the formation of correctly charged Asn-tRNA(Asn) or Gln-tRNA(Gln) through the transamidation of misacylated Asp-tRNA(Asn) or Glu-tRNA(Gln) in organisms which lack either or both of asparaginyl-tRNA or glutaminyl-tRNA synthetases. The reaction takes place in the presence of glutamine and ATP through an activated phospho-Asp-tRNA(Asn) or phospho-Glu-tRNA(Gln).</text>
</comment>
<dbReference type="InterPro" id="IPR036113">
    <property type="entry name" value="Asp/Glu-ADT_sf_sub_c"/>
</dbReference>
<dbReference type="Pfam" id="PF02686">
    <property type="entry name" value="GatC"/>
    <property type="match status" value="1"/>
</dbReference>
<comment type="catalytic activity">
    <reaction evidence="1">
        <text>L-glutamyl-tRNA(Gln) + L-glutamine + ATP + H2O = L-glutaminyl-tRNA(Gln) + L-glutamate + ADP + phosphate + H(+)</text>
        <dbReference type="Rhea" id="RHEA:17521"/>
        <dbReference type="Rhea" id="RHEA-COMP:9681"/>
        <dbReference type="Rhea" id="RHEA-COMP:9684"/>
        <dbReference type="ChEBI" id="CHEBI:15377"/>
        <dbReference type="ChEBI" id="CHEBI:15378"/>
        <dbReference type="ChEBI" id="CHEBI:29985"/>
        <dbReference type="ChEBI" id="CHEBI:30616"/>
        <dbReference type="ChEBI" id="CHEBI:43474"/>
        <dbReference type="ChEBI" id="CHEBI:58359"/>
        <dbReference type="ChEBI" id="CHEBI:78520"/>
        <dbReference type="ChEBI" id="CHEBI:78521"/>
        <dbReference type="ChEBI" id="CHEBI:456216"/>
    </reaction>
</comment>
<proteinExistence type="inferred from homology"/>
<organism evidence="2 3">
    <name type="scientific">candidate division WS6 bacterium GW2011_GWA2_37_6</name>
    <dbReference type="NCBI Taxonomy" id="1619087"/>
    <lineage>
        <taxon>Bacteria</taxon>
        <taxon>Candidatus Dojkabacteria</taxon>
    </lineage>
</organism>
<dbReference type="HAMAP" id="MF_00122">
    <property type="entry name" value="GatC"/>
    <property type="match status" value="1"/>
</dbReference>
<sequence>MTKPIITKEQVKHIADLAKIDLSPHEIEKYQKELASILEYVKKIQEVDTKKIDFKTHVGVKNVYREDVPTESLTQEEAVSQAKNKYGYIIVPTVITKK</sequence>
<dbReference type="Proteomes" id="UP000034852">
    <property type="component" value="Unassembled WGS sequence"/>
</dbReference>
<keyword evidence="1" id="KW-0547">Nucleotide-binding</keyword>
<protein>
    <recommendedName>
        <fullName evidence="1">Aspartyl/glutamyl-tRNA(Asn/Gln) amidotransferase subunit C</fullName>
        <shortName evidence="1">Asp/Glu-ADT subunit C</shortName>
        <ecNumber evidence="1">6.3.5.-</ecNumber>
    </recommendedName>
</protein>
<dbReference type="InterPro" id="IPR003837">
    <property type="entry name" value="GatC"/>
</dbReference>
<dbReference type="GO" id="GO:0050567">
    <property type="term" value="F:glutaminyl-tRNA synthase (glutamine-hydrolyzing) activity"/>
    <property type="evidence" value="ECO:0007669"/>
    <property type="project" value="UniProtKB-UniRule"/>
</dbReference>
<keyword evidence="1" id="KW-0436">Ligase</keyword>
<comment type="caution">
    <text evidence="2">The sequence shown here is derived from an EMBL/GenBank/DDBJ whole genome shotgun (WGS) entry which is preliminary data.</text>
</comment>
<dbReference type="NCBIfam" id="TIGR00135">
    <property type="entry name" value="gatC"/>
    <property type="match status" value="1"/>
</dbReference>
<dbReference type="PANTHER" id="PTHR15004">
    <property type="entry name" value="GLUTAMYL-TRNA(GLN) AMIDOTRANSFERASE SUBUNIT C, MITOCHONDRIAL"/>
    <property type="match status" value="1"/>
</dbReference>
<name>A0A0G0K3R2_9BACT</name>
<dbReference type="EC" id="6.3.5.-" evidence="1"/>
<dbReference type="GO" id="GO:0016740">
    <property type="term" value="F:transferase activity"/>
    <property type="evidence" value="ECO:0007669"/>
    <property type="project" value="UniProtKB-KW"/>
</dbReference>
<comment type="subunit">
    <text evidence="1">Heterotrimer of A, B and C subunits.</text>
</comment>
<dbReference type="GO" id="GO:0006450">
    <property type="term" value="P:regulation of translational fidelity"/>
    <property type="evidence" value="ECO:0007669"/>
    <property type="project" value="InterPro"/>
</dbReference>
<keyword evidence="1" id="KW-0067">ATP-binding</keyword>
<dbReference type="PANTHER" id="PTHR15004:SF0">
    <property type="entry name" value="GLUTAMYL-TRNA(GLN) AMIDOTRANSFERASE SUBUNIT C, MITOCHONDRIAL"/>
    <property type="match status" value="1"/>
</dbReference>
<reference evidence="2 3" key="1">
    <citation type="journal article" date="2015" name="Nature">
        <title>rRNA introns, odd ribosomes, and small enigmatic genomes across a large radiation of phyla.</title>
        <authorList>
            <person name="Brown C.T."/>
            <person name="Hug L.A."/>
            <person name="Thomas B.C."/>
            <person name="Sharon I."/>
            <person name="Castelle C.J."/>
            <person name="Singh A."/>
            <person name="Wilkins M.J."/>
            <person name="Williams K.H."/>
            <person name="Banfield J.F."/>
        </authorList>
    </citation>
    <scope>NUCLEOTIDE SEQUENCE [LARGE SCALE GENOMIC DNA]</scope>
</reference>
<evidence type="ECO:0000256" key="1">
    <source>
        <dbReference type="HAMAP-Rule" id="MF_00122"/>
    </source>
</evidence>
<evidence type="ECO:0000313" key="2">
    <source>
        <dbReference type="EMBL" id="KKQ35266.1"/>
    </source>
</evidence>
<dbReference type="Gene3D" id="1.10.20.60">
    <property type="entry name" value="Glu-tRNAGln amidotransferase C subunit, N-terminal domain"/>
    <property type="match status" value="1"/>
</dbReference>
<keyword evidence="1" id="KW-0648">Protein biosynthesis</keyword>
<dbReference type="GO" id="GO:0050566">
    <property type="term" value="F:asparaginyl-tRNA synthase (glutamine-hydrolyzing) activity"/>
    <property type="evidence" value="ECO:0007669"/>
    <property type="project" value="RHEA"/>
</dbReference>
<dbReference type="GO" id="GO:0005524">
    <property type="term" value="F:ATP binding"/>
    <property type="evidence" value="ECO:0007669"/>
    <property type="project" value="UniProtKB-KW"/>
</dbReference>
<dbReference type="GO" id="GO:0006412">
    <property type="term" value="P:translation"/>
    <property type="evidence" value="ECO:0007669"/>
    <property type="project" value="UniProtKB-UniRule"/>
</dbReference>
<dbReference type="GO" id="GO:0070681">
    <property type="term" value="P:glutaminyl-tRNAGln biosynthesis via transamidation"/>
    <property type="evidence" value="ECO:0007669"/>
    <property type="project" value="TreeGrafter"/>
</dbReference>
<keyword evidence="2" id="KW-0808">Transferase</keyword>